<gene>
    <name evidence="4" type="ORF">N7509_010565</name>
</gene>
<keyword evidence="1" id="KW-0862">Zinc</keyword>
<dbReference type="PROSITE" id="PS50157">
    <property type="entry name" value="ZINC_FINGER_C2H2_2"/>
    <property type="match status" value="1"/>
</dbReference>
<feature type="domain" description="C2H2-type" evidence="3">
    <location>
        <begin position="71"/>
        <end position="101"/>
    </location>
</feature>
<dbReference type="AlphaFoldDB" id="A0A9X0B4N1"/>
<dbReference type="PROSITE" id="PS00028">
    <property type="entry name" value="ZINC_FINGER_C2H2_1"/>
    <property type="match status" value="1"/>
</dbReference>
<dbReference type="SMART" id="SM00355">
    <property type="entry name" value="ZnF_C2H2"/>
    <property type="match status" value="2"/>
</dbReference>
<evidence type="ECO:0000313" key="5">
    <source>
        <dbReference type="Proteomes" id="UP001147747"/>
    </source>
</evidence>
<sequence>MSSDSLTSTFHKDLDEENEDVEFFCSTLTFVKFFRLFKLRKELKSNGASMATKISYHRNQDFEVEAEDRKHICPVEGCGETFRTRMHVIFHQRNRHPGYATEEDKAAALTCTHCSKPLSRPDALKRHRIVWLSRTDIEQPPPQKRRSRGEGSDSYSCPALGSMPNPTDNGPKHYYNFTAADSLQLPPLSTNV</sequence>
<organism evidence="4 5">
    <name type="scientific">Penicillium cosmopolitanum</name>
    <dbReference type="NCBI Taxonomy" id="1131564"/>
    <lineage>
        <taxon>Eukaryota</taxon>
        <taxon>Fungi</taxon>
        <taxon>Dikarya</taxon>
        <taxon>Ascomycota</taxon>
        <taxon>Pezizomycotina</taxon>
        <taxon>Eurotiomycetes</taxon>
        <taxon>Eurotiomycetidae</taxon>
        <taxon>Eurotiales</taxon>
        <taxon>Aspergillaceae</taxon>
        <taxon>Penicillium</taxon>
    </lineage>
</organism>
<dbReference type="InterPro" id="IPR036236">
    <property type="entry name" value="Znf_C2H2_sf"/>
</dbReference>
<feature type="region of interest" description="Disordered" evidence="2">
    <location>
        <begin position="134"/>
        <end position="173"/>
    </location>
</feature>
<reference evidence="4" key="2">
    <citation type="journal article" date="2023" name="IMA Fungus">
        <title>Comparative genomic study of the Penicillium genus elucidates a diverse pangenome and 15 lateral gene transfer events.</title>
        <authorList>
            <person name="Petersen C."/>
            <person name="Sorensen T."/>
            <person name="Nielsen M.R."/>
            <person name="Sondergaard T.E."/>
            <person name="Sorensen J.L."/>
            <person name="Fitzpatrick D.A."/>
            <person name="Frisvad J.C."/>
            <person name="Nielsen K.L."/>
        </authorList>
    </citation>
    <scope>NUCLEOTIDE SEQUENCE</scope>
    <source>
        <strain evidence="4">IBT 29677</strain>
    </source>
</reference>
<dbReference type="GeneID" id="81374182"/>
<accession>A0A9X0B4N1</accession>
<dbReference type="GO" id="GO:0008270">
    <property type="term" value="F:zinc ion binding"/>
    <property type="evidence" value="ECO:0007669"/>
    <property type="project" value="UniProtKB-KW"/>
</dbReference>
<dbReference type="Gene3D" id="3.30.160.60">
    <property type="entry name" value="Classic Zinc Finger"/>
    <property type="match status" value="1"/>
</dbReference>
<comment type="caution">
    <text evidence="4">The sequence shown here is derived from an EMBL/GenBank/DDBJ whole genome shotgun (WGS) entry which is preliminary data.</text>
</comment>
<dbReference type="SUPFAM" id="SSF57667">
    <property type="entry name" value="beta-beta-alpha zinc fingers"/>
    <property type="match status" value="1"/>
</dbReference>
<dbReference type="InterPro" id="IPR013087">
    <property type="entry name" value="Znf_C2H2_type"/>
</dbReference>
<keyword evidence="1" id="KW-0479">Metal-binding</keyword>
<dbReference type="RefSeq" id="XP_056485822.1">
    <property type="nucleotide sequence ID" value="XM_056635202.1"/>
</dbReference>
<dbReference type="Proteomes" id="UP001147747">
    <property type="component" value="Unassembled WGS sequence"/>
</dbReference>
<proteinExistence type="predicted"/>
<keyword evidence="1" id="KW-0863">Zinc-finger</keyword>
<keyword evidence="5" id="KW-1185">Reference proteome</keyword>
<dbReference type="OrthoDB" id="6365676at2759"/>
<evidence type="ECO:0000256" key="1">
    <source>
        <dbReference type="PROSITE-ProRule" id="PRU00042"/>
    </source>
</evidence>
<evidence type="ECO:0000313" key="4">
    <source>
        <dbReference type="EMBL" id="KAJ5388024.1"/>
    </source>
</evidence>
<dbReference type="EMBL" id="JAPZBU010000009">
    <property type="protein sequence ID" value="KAJ5388024.1"/>
    <property type="molecule type" value="Genomic_DNA"/>
</dbReference>
<evidence type="ECO:0000259" key="3">
    <source>
        <dbReference type="PROSITE" id="PS50157"/>
    </source>
</evidence>
<evidence type="ECO:0000256" key="2">
    <source>
        <dbReference type="SAM" id="MobiDB-lite"/>
    </source>
</evidence>
<dbReference type="Pfam" id="PF00096">
    <property type="entry name" value="zf-C2H2"/>
    <property type="match status" value="1"/>
</dbReference>
<name>A0A9X0B4N1_9EURO</name>
<protein>
    <recommendedName>
        <fullName evidence="3">C2H2-type domain-containing protein</fullName>
    </recommendedName>
</protein>
<reference evidence="4" key="1">
    <citation type="submission" date="2022-12" db="EMBL/GenBank/DDBJ databases">
        <authorList>
            <person name="Petersen C."/>
        </authorList>
    </citation>
    <scope>NUCLEOTIDE SEQUENCE</scope>
    <source>
        <strain evidence="4">IBT 29677</strain>
    </source>
</reference>